<name>A0ABP6N2J8_9ACTN</name>
<dbReference type="RefSeq" id="WP_344859238.1">
    <property type="nucleotide sequence ID" value="NZ_BAAAUT010000018.1"/>
</dbReference>
<evidence type="ECO:0000313" key="1">
    <source>
        <dbReference type="EMBL" id="GAA3134469.1"/>
    </source>
</evidence>
<proteinExistence type="predicted"/>
<reference evidence="2" key="1">
    <citation type="journal article" date="2019" name="Int. J. Syst. Evol. Microbiol.">
        <title>The Global Catalogue of Microorganisms (GCM) 10K type strain sequencing project: providing services to taxonomists for standard genome sequencing and annotation.</title>
        <authorList>
            <consortium name="The Broad Institute Genomics Platform"/>
            <consortium name="The Broad Institute Genome Sequencing Center for Infectious Disease"/>
            <person name="Wu L."/>
            <person name="Ma J."/>
        </authorList>
    </citation>
    <scope>NUCLEOTIDE SEQUENCE [LARGE SCALE GENOMIC DNA]</scope>
    <source>
        <strain evidence="2">JCM 9373</strain>
    </source>
</reference>
<organism evidence="1 2">
    <name type="scientific">Planomonospora alba</name>
    <dbReference type="NCBI Taxonomy" id="161354"/>
    <lineage>
        <taxon>Bacteria</taxon>
        <taxon>Bacillati</taxon>
        <taxon>Actinomycetota</taxon>
        <taxon>Actinomycetes</taxon>
        <taxon>Streptosporangiales</taxon>
        <taxon>Streptosporangiaceae</taxon>
        <taxon>Planomonospora</taxon>
    </lineage>
</organism>
<dbReference type="EMBL" id="BAAAUT010000018">
    <property type="protein sequence ID" value="GAA3134469.1"/>
    <property type="molecule type" value="Genomic_DNA"/>
</dbReference>
<keyword evidence="2" id="KW-1185">Reference proteome</keyword>
<gene>
    <name evidence="1" type="ORF">GCM10010466_26520</name>
</gene>
<accession>A0ABP6N2J8</accession>
<dbReference type="Pfam" id="PF19654">
    <property type="entry name" value="DUF6157"/>
    <property type="match status" value="1"/>
</dbReference>
<evidence type="ECO:0000313" key="2">
    <source>
        <dbReference type="Proteomes" id="UP001500320"/>
    </source>
</evidence>
<comment type="caution">
    <text evidence="1">The sequence shown here is derived from an EMBL/GenBank/DDBJ whole genome shotgun (WGS) entry which is preliminary data.</text>
</comment>
<sequence length="139" mass="15324">MDLNYYDTLIAVAEDCPVDRAVVPPGGGKTVAAVQFAMLAENPGALTQEDVLFETWLRRQEGLGEPSGAERAELRERFFAGPRACLRASPLPKRYGWGLLFDARGRITLCPVESEEYRRIAGGSVPGVTVRRAMRSARR</sequence>
<protein>
    <submittedName>
        <fullName evidence="1">DUF6157 family protein</fullName>
    </submittedName>
</protein>
<dbReference type="Proteomes" id="UP001500320">
    <property type="component" value="Unassembled WGS sequence"/>
</dbReference>
<dbReference type="InterPro" id="IPR046155">
    <property type="entry name" value="DUF6157"/>
</dbReference>